<dbReference type="InterPro" id="IPR021333">
    <property type="entry name" value="DUF2946"/>
</dbReference>
<dbReference type="AlphaFoldDB" id="A0A233RDH1"/>
<keyword evidence="3" id="KW-1185">Reference proteome</keyword>
<feature type="region of interest" description="Disordered" evidence="1">
    <location>
        <begin position="39"/>
        <end position="63"/>
    </location>
</feature>
<evidence type="ECO:0000313" key="3">
    <source>
        <dbReference type="Proteomes" id="UP000242757"/>
    </source>
</evidence>
<organism evidence="2 3">
    <name type="scientific">Oceanimonas doudoroffii</name>
    <dbReference type="NCBI Taxonomy" id="84158"/>
    <lineage>
        <taxon>Bacteria</taxon>
        <taxon>Pseudomonadati</taxon>
        <taxon>Pseudomonadota</taxon>
        <taxon>Gammaproteobacteria</taxon>
        <taxon>Aeromonadales</taxon>
        <taxon>Aeromonadaceae</taxon>
        <taxon>Oceanimonas</taxon>
    </lineage>
</organism>
<protein>
    <recommendedName>
        <fullName evidence="4">DUF2946 domain-containing protein</fullName>
    </recommendedName>
</protein>
<sequence>MLPVPRLHQPVCRAAAWLALLATLMIYAAPLVSQRLVATSPHHSAHHSSHHDAGHHGHHAPATDHHAGHEACGYCTLLGQLWWCVVRPAAAAVAPATVPPALYEPATPPLARGHAPFQPRAPPPS</sequence>
<evidence type="ECO:0000313" key="2">
    <source>
        <dbReference type="EMBL" id="OXY81412.1"/>
    </source>
</evidence>
<feature type="compositionally biased region" description="Basic and acidic residues" evidence="1">
    <location>
        <begin position="50"/>
        <end position="63"/>
    </location>
</feature>
<gene>
    <name evidence="2" type="ORF">B6S08_13085</name>
</gene>
<dbReference type="RefSeq" id="WP_094201249.1">
    <property type="nucleotide sequence ID" value="NZ_NBIM01000004.1"/>
</dbReference>
<name>A0A233RDH1_9GAMM</name>
<evidence type="ECO:0000256" key="1">
    <source>
        <dbReference type="SAM" id="MobiDB-lite"/>
    </source>
</evidence>
<dbReference type="EMBL" id="NBIM01000004">
    <property type="protein sequence ID" value="OXY81412.1"/>
    <property type="molecule type" value="Genomic_DNA"/>
</dbReference>
<dbReference type="Proteomes" id="UP000242757">
    <property type="component" value="Unassembled WGS sequence"/>
</dbReference>
<evidence type="ECO:0008006" key="4">
    <source>
        <dbReference type="Google" id="ProtNLM"/>
    </source>
</evidence>
<comment type="caution">
    <text evidence="2">The sequence shown here is derived from an EMBL/GenBank/DDBJ whole genome shotgun (WGS) entry which is preliminary data.</text>
</comment>
<reference evidence="2 3" key="1">
    <citation type="submission" date="2017-08" db="EMBL/GenBank/DDBJ databases">
        <title>A Genome Sequence of Oceanimonas doudoroffii ATCC 27123T.</title>
        <authorList>
            <person name="Brennan M.A."/>
            <person name="Maclea K.S."/>
            <person name="Mcclelland W.D."/>
            <person name="Trachtenberg A.M."/>
        </authorList>
    </citation>
    <scope>NUCLEOTIDE SEQUENCE [LARGE SCALE GENOMIC DNA]</scope>
    <source>
        <strain evidence="2 3">ATCC 27123</strain>
    </source>
</reference>
<proteinExistence type="predicted"/>
<dbReference type="Pfam" id="PF11162">
    <property type="entry name" value="DUF2946"/>
    <property type="match status" value="1"/>
</dbReference>
<accession>A0A233RDH1</accession>